<dbReference type="RefSeq" id="WP_189005356.1">
    <property type="nucleotide sequence ID" value="NZ_BMOD01000018.1"/>
</dbReference>
<protein>
    <submittedName>
        <fullName evidence="1">Uncharacterized protein</fullName>
    </submittedName>
</protein>
<organism evidence="1 2">
    <name type="scientific">Deinococcus roseus</name>
    <dbReference type="NCBI Taxonomy" id="392414"/>
    <lineage>
        <taxon>Bacteria</taxon>
        <taxon>Thermotogati</taxon>
        <taxon>Deinococcota</taxon>
        <taxon>Deinococci</taxon>
        <taxon>Deinococcales</taxon>
        <taxon>Deinococcaceae</taxon>
        <taxon>Deinococcus</taxon>
    </lineage>
</organism>
<evidence type="ECO:0000313" key="1">
    <source>
        <dbReference type="EMBL" id="GGJ48234.1"/>
    </source>
</evidence>
<reference evidence="2" key="1">
    <citation type="journal article" date="2019" name="Int. J. Syst. Evol. Microbiol.">
        <title>The Global Catalogue of Microorganisms (GCM) 10K type strain sequencing project: providing services to taxonomists for standard genome sequencing and annotation.</title>
        <authorList>
            <consortium name="The Broad Institute Genomics Platform"/>
            <consortium name="The Broad Institute Genome Sequencing Center for Infectious Disease"/>
            <person name="Wu L."/>
            <person name="Ma J."/>
        </authorList>
    </citation>
    <scope>NUCLEOTIDE SEQUENCE [LARGE SCALE GENOMIC DNA]</scope>
    <source>
        <strain evidence="2">JCM 14370</strain>
    </source>
</reference>
<evidence type="ECO:0000313" key="2">
    <source>
        <dbReference type="Proteomes" id="UP000632222"/>
    </source>
</evidence>
<keyword evidence="2" id="KW-1185">Reference proteome</keyword>
<proteinExistence type="predicted"/>
<gene>
    <name evidence="1" type="ORF">GCM10008938_37810</name>
</gene>
<accession>A0ABQ2D9L1</accession>
<name>A0ABQ2D9L1_9DEIO</name>
<dbReference type="Proteomes" id="UP000632222">
    <property type="component" value="Unassembled WGS sequence"/>
</dbReference>
<dbReference type="EMBL" id="BMOD01000018">
    <property type="protein sequence ID" value="GGJ48234.1"/>
    <property type="molecule type" value="Genomic_DNA"/>
</dbReference>
<sequence length="49" mass="5389">MVLPRAGLDELKVVPVLPEGTGSRGLQECCVDGNMNMVPFYPEWLLQDA</sequence>
<comment type="caution">
    <text evidence="1">The sequence shown here is derived from an EMBL/GenBank/DDBJ whole genome shotgun (WGS) entry which is preliminary data.</text>
</comment>